<accession>A0AAN8KDG5</accession>
<sequence length="98" mass="11001">MDPLMDSLLENQWKLVTTATRGDGYSEYQVMRQHKAEGKNGWRYLIQQEDADPKGVFLMGCKEGRDPLKDIGTCELKLNEDGTQVLGVDLDGDVAIKI</sequence>
<dbReference type="AlphaFoldDB" id="A0AAN8KDG5"/>
<organism evidence="1 2">
    <name type="scientific">Patella caerulea</name>
    <name type="common">Rayed Mediterranean limpet</name>
    <dbReference type="NCBI Taxonomy" id="87958"/>
    <lineage>
        <taxon>Eukaryota</taxon>
        <taxon>Metazoa</taxon>
        <taxon>Spiralia</taxon>
        <taxon>Lophotrochozoa</taxon>
        <taxon>Mollusca</taxon>
        <taxon>Gastropoda</taxon>
        <taxon>Patellogastropoda</taxon>
        <taxon>Patelloidea</taxon>
        <taxon>Patellidae</taxon>
        <taxon>Patella</taxon>
    </lineage>
</organism>
<gene>
    <name evidence="1" type="ORF">SNE40_000976</name>
</gene>
<dbReference type="EMBL" id="JAZGQO010000001">
    <property type="protein sequence ID" value="KAK6195574.1"/>
    <property type="molecule type" value="Genomic_DNA"/>
</dbReference>
<proteinExistence type="predicted"/>
<keyword evidence="2" id="KW-1185">Reference proteome</keyword>
<comment type="caution">
    <text evidence="1">The sequence shown here is derived from an EMBL/GenBank/DDBJ whole genome shotgun (WGS) entry which is preliminary data.</text>
</comment>
<dbReference type="Proteomes" id="UP001347796">
    <property type="component" value="Unassembled WGS sequence"/>
</dbReference>
<reference evidence="1 2" key="1">
    <citation type="submission" date="2024-01" db="EMBL/GenBank/DDBJ databases">
        <title>The genome of the rayed Mediterranean limpet Patella caerulea (Linnaeus, 1758).</title>
        <authorList>
            <person name="Anh-Thu Weber A."/>
            <person name="Halstead-Nussloch G."/>
        </authorList>
    </citation>
    <scope>NUCLEOTIDE SEQUENCE [LARGE SCALE GENOMIC DNA]</scope>
    <source>
        <strain evidence="1">AATW-2023a</strain>
        <tissue evidence="1">Whole specimen</tissue>
    </source>
</reference>
<name>A0AAN8KDG5_PATCE</name>
<protein>
    <submittedName>
        <fullName evidence="1">Uncharacterized protein</fullName>
    </submittedName>
</protein>
<evidence type="ECO:0000313" key="2">
    <source>
        <dbReference type="Proteomes" id="UP001347796"/>
    </source>
</evidence>
<evidence type="ECO:0000313" key="1">
    <source>
        <dbReference type="EMBL" id="KAK6195574.1"/>
    </source>
</evidence>